<proteinExistence type="predicted"/>
<dbReference type="Proteomes" id="UP001596500">
    <property type="component" value="Unassembled WGS sequence"/>
</dbReference>
<name>A0ABW2RH58_9BACL</name>
<evidence type="ECO:0000313" key="2">
    <source>
        <dbReference type="Proteomes" id="UP001596500"/>
    </source>
</evidence>
<dbReference type="RefSeq" id="WP_379863585.1">
    <property type="nucleotide sequence ID" value="NZ_JBHTBW010000009.1"/>
</dbReference>
<dbReference type="PANTHER" id="PTHR37171:SF1">
    <property type="entry name" value="SERINE_THREONINE-PROTEIN KINASE YRZF-RELATED"/>
    <property type="match status" value="1"/>
</dbReference>
<evidence type="ECO:0000313" key="1">
    <source>
        <dbReference type="EMBL" id="MFC7440341.1"/>
    </source>
</evidence>
<dbReference type="SUPFAM" id="SSF56112">
    <property type="entry name" value="Protein kinase-like (PK-like)"/>
    <property type="match status" value="1"/>
</dbReference>
<dbReference type="PANTHER" id="PTHR37171">
    <property type="entry name" value="SERINE/THREONINE-PROTEIN KINASE YRZF-RELATED"/>
    <property type="match status" value="1"/>
</dbReference>
<sequence>MTEEDNFTNIILNDLKDIQIQTHDSNILANISYLPPSFTLIGTGTDAIVVRHRLEPKKVYKIFSSDTLHLLEKEHHAYKKLTPSPYFATCYGRDSNFLILSYEPGYTLYECLELGIPIPESVIDEVNQAIQHATNCGLYPKDIHLKNIILQEKHIKLIDLANFLEPGQDQRWDHLVDGYRRFYPFLQGKKIPGYIIEKVKHLYLNGESESCVFDYVQKLLQYLKIK</sequence>
<dbReference type="EMBL" id="JBHTBW010000009">
    <property type="protein sequence ID" value="MFC7440341.1"/>
    <property type="molecule type" value="Genomic_DNA"/>
</dbReference>
<reference evidence="2" key="1">
    <citation type="journal article" date="2019" name="Int. J. Syst. Evol. Microbiol.">
        <title>The Global Catalogue of Microorganisms (GCM) 10K type strain sequencing project: providing services to taxonomists for standard genome sequencing and annotation.</title>
        <authorList>
            <consortium name="The Broad Institute Genomics Platform"/>
            <consortium name="The Broad Institute Genome Sequencing Center for Infectious Disease"/>
            <person name="Wu L."/>
            <person name="Ma J."/>
        </authorList>
    </citation>
    <scope>NUCLEOTIDE SEQUENCE [LARGE SCALE GENOMIC DNA]</scope>
    <source>
        <strain evidence="2">CGMCC 1.12942</strain>
    </source>
</reference>
<dbReference type="GO" id="GO:0004674">
    <property type="term" value="F:protein serine/threonine kinase activity"/>
    <property type="evidence" value="ECO:0007669"/>
    <property type="project" value="UniProtKB-KW"/>
</dbReference>
<accession>A0ABW2RH58</accession>
<organism evidence="1 2">
    <name type="scientific">Laceyella putida</name>
    <dbReference type="NCBI Taxonomy" id="110101"/>
    <lineage>
        <taxon>Bacteria</taxon>
        <taxon>Bacillati</taxon>
        <taxon>Bacillota</taxon>
        <taxon>Bacilli</taxon>
        <taxon>Bacillales</taxon>
        <taxon>Thermoactinomycetaceae</taxon>
        <taxon>Laceyella</taxon>
    </lineage>
</organism>
<protein>
    <submittedName>
        <fullName evidence="1">Serine/threonine protein kinase</fullName>
    </submittedName>
</protein>
<comment type="caution">
    <text evidence="1">The sequence shown here is derived from an EMBL/GenBank/DDBJ whole genome shotgun (WGS) entry which is preliminary data.</text>
</comment>
<keyword evidence="1" id="KW-0418">Kinase</keyword>
<keyword evidence="1" id="KW-0808">Transferase</keyword>
<gene>
    <name evidence="1" type="ORF">ACFQNG_04100</name>
</gene>
<keyword evidence="2" id="KW-1185">Reference proteome</keyword>
<dbReference type="InterPro" id="IPR052396">
    <property type="entry name" value="Meiotic_Drive_Suppr_Kinase"/>
</dbReference>
<keyword evidence="1" id="KW-0723">Serine/threonine-protein kinase</keyword>
<dbReference type="InterPro" id="IPR011009">
    <property type="entry name" value="Kinase-like_dom_sf"/>
</dbReference>